<dbReference type="PROSITE" id="PS50048">
    <property type="entry name" value="ZN2_CY6_FUNGAL_2"/>
    <property type="match status" value="1"/>
</dbReference>
<sequence>MARHSGRSRGCKTCIRRKVKCDEKLPGCTQCISRGQTCPGPTTGAIFLNMVPHPATKVESHVSRSPLQFRLPPSPPSRAVPFEQLFLSHYIESFGSPRGQPAFWFDKLPELLASPVQPSVKHSIRAAGMVFYGIFTGNVSIQTEACNRYAMALQSLHSLLRNGVLMGDINTLQSADTVVCAPIMMCQFEIMASTSPDAWMQHVEAAAAMLVSRGPKDCSVGLAHQVFLTVRMFLLFVSMTKNKPHAFASQPWLTIPFENRSKTPIDELVDILLSLPGCLSLGDKMLGQDNRYLSGVETSLHKHVLSIISQLDYWMCQYCAEVVEPDGQRRTFLTASTENMLDACGLSFDAPQMRTYSDVDTAAFSAMYDAANLIAFSLLLLVSPPIDNHVQHRIHFHAQSILSAEDFVESNDSPAPAGRSLLMVFPLKIVSVWAPLLEQREYAARKLQNWDQEDESHSICRFAAPVFLQGSTTDTLSSVLSYRVKRLARQ</sequence>
<dbReference type="InterPro" id="IPR036864">
    <property type="entry name" value="Zn2-C6_fun-type_DNA-bd_sf"/>
</dbReference>
<dbReference type="Gene3D" id="4.10.240.10">
    <property type="entry name" value="Zn(2)-C6 fungal-type DNA-binding domain"/>
    <property type="match status" value="1"/>
</dbReference>
<dbReference type="Proteomes" id="UP000054321">
    <property type="component" value="Unassembled WGS sequence"/>
</dbReference>
<dbReference type="InterPro" id="IPR053178">
    <property type="entry name" value="Osmoadaptation_assoc"/>
</dbReference>
<dbReference type="EMBL" id="KN832886">
    <property type="protein sequence ID" value="KIM95814.1"/>
    <property type="molecule type" value="Genomic_DNA"/>
</dbReference>
<dbReference type="Pfam" id="PF11951">
    <property type="entry name" value="Fungal_trans_2"/>
    <property type="match status" value="1"/>
</dbReference>
<keyword evidence="1" id="KW-0539">Nucleus</keyword>
<dbReference type="PANTHER" id="PTHR38111">
    <property type="entry name" value="ZN(2)-C6 FUNGAL-TYPE DOMAIN-CONTAINING PROTEIN-RELATED"/>
    <property type="match status" value="1"/>
</dbReference>
<dbReference type="PANTHER" id="PTHR38111:SF2">
    <property type="entry name" value="FINGER DOMAIN PROTEIN, PUTATIVE (AFU_ORTHOLOGUE AFUA_1G01560)-RELATED"/>
    <property type="match status" value="1"/>
</dbReference>
<dbReference type="InterPro" id="IPR001138">
    <property type="entry name" value="Zn2Cys6_DnaBD"/>
</dbReference>
<dbReference type="InterPro" id="IPR021858">
    <property type="entry name" value="Fun_TF"/>
</dbReference>
<keyword evidence="4" id="KW-1185">Reference proteome</keyword>
<dbReference type="Pfam" id="PF00172">
    <property type="entry name" value="Zn_clus"/>
    <property type="match status" value="1"/>
</dbReference>
<dbReference type="HOGENOM" id="CLU_043567_1_0_1"/>
<reference evidence="3 4" key="1">
    <citation type="submission" date="2014-04" db="EMBL/GenBank/DDBJ databases">
        <authorList>
            <consortium name="DOE Joint Genome Institute"/>
            <person name="Kuo A."/>
            <person name="Martino E."/>
            <person name="Perotto S."/>
            <person name="Kohler A."/>
            <person name="Nagy L.G."/>
            <person name="Floudas D."/>
            <person name="Copeland A."/>
            <person name="Barry K.W."/>
            <person name="Cichocki N."/>
            <person name="Veneault-Fourrey C."/>
            <person name="LaButti K."/>
            <person name="Lindquist E.A."/>
            <person name="Lipzen A."/>
            <person name="Lundell T."/>
            <person name="Morin E."/>
            <person name="Murat C."/>
            <person name="Sun H."/>
            <person name="Tunlid A."/>
            <person name="Henrissat B."/>
            <person name="Grigoriev I.V."/>
            <person name="Hibbett D.S."/>
            <person name="Martin F."/>
            <person name="Nordberg H.P."/>
            <person name="Cantor M.N."/>
            <person name="Hua S.X."/>
        </authorList>
    </citation>
    <scope>NUCLEOTIDE SEQUENCE [LARGE SCALE GENOMIC DNA]</scope>
    <source>
        <strain evidence="3 4">Zn</strain>
    </source>
</reference>
<evidence type="ECO:0000259" key="2">
    <source>
        <dbReference type="PROSITE" id="PS50048"/>
    </source>
</evidence>
<evidence type="ECO:0000256" key="1">
    <source>
        <dbReference type="ARBA" id="ARBA00023242"/>
    </source>
</evidence>
<dbReference type="SMART" id="SM00066">
    <property type="entry name" value="GAL4"/>
    <property type="match status" value="1"/>
</dbReference>
<dbReference type="InParanoid" id="A0A0C3GX24"/>
<feature type="domain" description="Zn(2)-C6 fungal-type" evidence="2">
    <location>
        <begin position="10"/>
        <end position="38"/>
    </location>
</feature>
<dbReference type="CDD" id="cd00067">
    <property type="entry name" value="GAL4"/>
    <property type="match status" value="1"/>
</dbReference>
<dbReference type="GO" id="GO:0000981">
    <property type="term" value="F:DNA-binding transcription factor activity, RNA polymerase II-specific"/>
    <property type="evidence" value="ECO:0007669"/>
    <property type="project" value="InterPro"/>
</dbReference>
<dbReference type="GO" id="GO:0008270">
    <property type="term" value="F:zinc ion binding"/>
    <property type="evidence" value="ECO:0007669"/>
    <property type="project" value="InterPro"/>
</dbReference>
<dbReference type="SUPFAM" id="SSF57701">
    <property type="entry name" value="Zn2/Cys6 DNA-binding domain"/>
    <property type="match status" value="1"/>
</dbReference>
<reference evidence="4" key="2">
    <citation type="submission" date="2015-01" db="EMBL/GenBank/DDBJ databases">
        <title>Evolutionary Origins and Diversification of the Mycorrhizal Mutualists.</title>
        <authorList>
            <consortium name="DOE Joint Genome Institute"/>
            <consortium name="Mycorrhizal Genomics Consortium"/>
            <person name="Kohler A."/>
            <person name="Kuo A."/>
            <person name="Nagy L.G."/>
            <person name="Floudas D."/>
            <person name="Copeland A."/>
            <person name="Barry K.W."/>
            <person name="Cichocki N."/>
            <person name="Veneault-Fourrey C."/>
            <person name="LaButti K."/>
            <person name="Lindquist E.A."/>
            <person name="Lipzen A."/>
            <person name="Lundell T."/>
            <person name="Morin E."/>
            <person name="Murat C."/>
            <person name="Riley R."/>
            <person name="Ohm R."/>
            <person name="Sun H."/>
            <person name="Tunlid A."/>
            <person name="Henrissat B."/>
            <person name="Grigoriev I.V."/>
            <person name="Hibbett D.S."/>
            <person name="Martin F."/>
        </authorList>
    </citation>
    <scope>NUCLEOTIDE SEQUENCE [LARGE SCALE GENOMIC DNA]</scope>
    <source>
        <strain evidence="4">Zn</strain>
    </source>
</reference>
<dbReference type="OrthoDB" id="3525185at2759"/>
<dbReference type="AlphaFoldDB" id="A0A0C3GX24"/>
<evidence type="ECO:0000313" key="3">
    <source>
        <dbReference type="EMBL" id="KIM95814.1"/>
    </source>
</evidence>
<dbReference type="STRING" id="913774.A0A0C3GX24"/>
<evidence type="ECO:0000313" key="4">
    <source>
        <dbReference type="Proteomes" id="UP000054321"/>
    </source>
</evidence>
<name>A0A0C3GX24_OIDMZ</name>
<organism evidence="3 4">
    <name type="scientific">Oidiodendron maius (strain Zn)</name>
    <dbReference type="NCBI Taxonomy" id="913774"/>
    <lineage>
        <taxon>Eukaryota</taxon>
        <taxon>Fungi</taxon>
        <taxon>Dikarya</taxon>
        <taxon>Ascomycota</taxon>
        <taxon>Pezizomycotina</taxon>
        <taxon>Leotiomycetes</taxon>
        <taxon>Leotiomycetes incertae sedis</taxon>
        <taxon>Myxotrichaceae</taxon>
        <taxon>Oidiodendron</taxon>
    </lineage>
</organism>
<protein>
    <recommendedName>
        <fullName evidence="2">Zn(2)-C6 fungal-type domain-containing protein</fullName>
    </recommendedName>
</protein>
<gene>
    <name evidence="3" type="ORF">OIDMADRAFT_45112</name>
</gene>
<accession>A0A0C3GX24</accession>
<proteinExistence type="predicted"/>